<protein>
    <submittedName>
        <fullName evidence="12">RING-H2 finger protein ATL56</fullName>
    </submittedName>
</protein>
<evidence type="ECO:0000256" key="4">
    <source>
        <dbReference type="ARBA" id="ARBA00022771"/>
    </source>
</evidence>
<dbReference type="GO" id="GO:0008270">
    <property type="term" value="F:zinc ion binding"/>
    <property type="evidence" value="ECO:0007669"/>
    <property type="project" value="UniProtKB-KW"/>
</dbReference>
<dbReference type="Pfam" id="PF13639">
    <property type="entry name" value="zf-RING_2"/>
    <property type="match status" value="1"/>
</dbReference>
<organism evidence="12 13">
    <name type="scientific">Striga hermonthica</name>
    <name type="common">Purple witchweed</name>
    <name type="synonym">Buchnera hermonthica</name>
    <dbReference type="NCBI Taxonomy" id="68872"/>
    <lineage>
        <taxon>Eukaryota</taxon>
        <taxon>Viridiplantae</taxon>
        <taxon>Streptophyta</taxon>
        <taxon>Embryophyta</taxon>
        <taxon>Tracheophyta</taxon>
        <taxon>Spermatophyta</taxon>
        <taxon>Magnoliopsida</taxon>
        <taxon>eudicotyledons</taxon>
        <taxon>Gunneridae</taxon>
        <taxon>Pentapetalae</taxon>
        <taxon>asterids</taxon>
        <taxon>lamiids</taxon>
        <taxon>Lamiales</taxon>
        <taxon>Orobanchaceae</taxon>
        <taxon>Buchnereae</taxon>
        <taxon>Striga</taxon>
    </lineage>
</organism>
<keyword evidence="13" id="KW-1185">Reference proteome</keyword>
<reference evidence="12" key="1">
    <citation type="submission" date="2019-12" db="EMBL/GenBank/DDBJ databases">
        <authorList>
            <person name="Scholes J."/>
        </authorList>
    </citation>
    <scope>NUCLEOTIDE SEQUENCE</scope>
</reference>
<proteinExistence type="inferred from homology"/>
<evidence type="ECO:0000256" key="5">
    <source>
        <dbReference type="ARBA" id="ARBA00022833"/>
    </source>
</evidence>
<evidence type="ECO:0000259" key="11">
    <source>
        <dbReference type="PROSITE" id="PS50089"/>
    </source>
</evidence>
<evidence type="ECO:0000256" key="1">
    <source>
        <dbReference type="ARBA" id="ARBA00004370"/>
    </source>
</evidence>
<name>A0A9N7R4Z8_STRHE</name>
<evidence type="ECO:0000256" key="6">
    <source>
        <dbReference type="ARBA" id="ARBA00022989"/>
    </source>
</evidence>
<feature type="domain" description="RING-type" evidence="11">
    <location>
        <begin position="100"/>
        <end position="142"/>
    </location>
</feature>
<sequence>MPTFVQENHRSRRLTPPQCLSRSQKKLLLFFLKCVIMVAVMSLFLFFLGFAAIVLLHFLFISSAFHLRCRPVASEASPLTQTLIPGVPYSAASFPATSDCSICLDSFRDGDLCRNIPICKHLFHAKCVDRWIGKNPTCPVCRNRVDLGCLLWKSTVDISGRGCGVSISRRALPIEGFSVAI</sequence>
<dbReference type="PANTHER" id="PTHR46539">
    <property type="entry name" value="E3 UBIQUITIN-PROTEIN LIGASE ATL42"/>
    <property type="match status" value="1"/>
</dbReference>
<evidence type="ECO:0000256" key="8">
    <source>
        <dbReference type="ARBA" id="ARBA00024209"/>
    </source>
</evidence>
<keyword evidence="6 10" id="KW-1133">Transmembrane helix</keyword>
<feature type="transmembrane region" description="Helical" evidence="10">
    <location>
        <begin position="27"/>
        <end position="60"/>
    </location>
</feature>
<comment type="subcellular location">
    <subcellularLocation>
        <location evidence="1">Membrane</location>
    </subcellularLocation>
</comment>
<comment type="similarity">
    <text evidence="8">Belongs to the RING-type zinc finger family. ATL subfamily.</text>
</comment>
<dbReference type="PROSITE" id="PS50089">
    <property type="entry name" value="ZF_RING_2"/>
    <property type="match status" value="1"/>
</dbReference>
<comment type="caution">
    <text evidence="12">The sequence shown here is derived from an EMBL/GenBank/DDBJ whole genome shotgun (WGS) entry which is preliminary data.</text>
</comment>
<evidence type="ECO:0000256" key="7">
    <source>
        <dbReference type="ARBA" id="ARBA00023136"/>
    </source>
</evidence>
<evidence type="ECO:0000256" key="10">
    <source>
        <dbReference type="SAM" id="Phobius"/>
    </source>
</evidence>
<evidence type="ECO:0000313" key="12">
    <source>
        <dbReference type="EMBL" id="CAA0813822.1"/>
    </source>
</evidence>
<keyword evidence="2 10" id="KW-0812">Transmembrane</keyword>
<evidence type="ECO:0000313" key="13">
    <source>
        <dbReference type="Proteomes" id="UP001153555"/>
    </source>
</evidence>
<dbReference type="GO" id="GO:0016020">
    <property type="term" value="C:membrane"/>
    <property type="evidence" value="ECO:0007669"/>
    <property type="project" value="UniProtKB-SubCell"/>
</dbReference>
<dbReference type="SUPFAM" id="SSF57850">
    <property type="entry name" value="RING/U-box"/>
    <property type="match status" value="1"/>
</dbReference>
<dbReference type="Gene3D" id="3.30.40.10">
    <property type="entry name" value="Zinc/RING finger domain, C3HC4 (zinc finger)"/>
    <property type="match status" value="1"/>
</dbReference>
<accession>A0A9N7R4Z8</accession>
<evidence type="ECO:0000256" key="3">
    <source>
        <dbReference type="ARBA" id="ARBA00022723"/>
    </source>
</evidence>
<keyword evidence="4 9" id="KW-0863">Zinc-finger</keyword>
<dbReference type="PANTHER" id="PTHR46539:SF9">
    <property type="entry name" value="RING-H2 FINGER PROTEIN ATL56"/>
    <property type="match status" value="1"/>
</dbReference>
<gene>
    <name evidence="12" type="ORF">SHERM_14213</name>
</gene>
<keyword evidence="5" id="KW-0862">Zinc</keyword>
<dbReference type="AlphaFoldDB" id="A0A9N7R4Z8"/>
<dbReference type="OrthoDB" id="8062037at2759"/>
<evidence type="ECO:0000256" key="9">
    <source>
        <dbReference type="PROSITE-ProRule" id="PRU00175"/>
    </source>
</evidence>
<dbReference type="InterPro" id="IPR001841">
    <property type="entry name" value="Znf_RING"/>
</dbReference>
<dbReference type="SMART" id="SM00184">
    <property type="entry name" value="RING"/>
    <property type="match status" value="1"/>
</dbReference>
<keyword evidence="3" id="KW-0479">Metal-binding</keyword>
<keyword evidence="7 10" id="KW-0472">Membrane</keyword>
<evidence type="ECO:0000256" key="2">
    <source>
        <dbReference type="ARBA" id="ARBA00022692"/>
    </source>
</evidence>
<dbReference type="InterPro" id="IPR013083">
    <property type="entry name" value="Znf_RING/FYVE/PHD"/>
</dbReference>
<dbReference type="Proteomes" id="UP001153555">
    <property type="component" value="Unassembled WGS sequence"/>
</dbReference>
<dbReference type="EMBL" id="CACSLK010012143">
    <property type="protein sequence ID" value="CAA0813822.1"/>
    <property type="molecule type" value="Genomic_DNA"/>
</dbReference>